<evidence type="ECO:0000313" key="9">
    <source>
        <dbReference type="Proteomes" id="UP000228987"/>
    </source>
</evidence>
<dbReference type="GO" id="GO:0016747">
    <property type="term" value="F:acyltransferase activity, transferring groups other than amino-acyl groups"/>
    <property type="evidence" value="ECO:0007669"/>
    <property type="project" value="InterPro"/>
</dbReference>
<organism evidence="8 9">
    <name type="scientific">SAR86 cluster bacterium</name>
    <dbReference type="NCBI Taxonomy" id="2030880"/>
    <lineage>
        <taxon>Bacteria</taxon>
        <taxon>Pseudomonadati</taxon>
        <taxon>Pseudomonadota</taxon>
        <taxon>Gammaproteobacteria</taxon>
        <taxon>SAR86 cluster</taxon>
    </lineage>
</organism>
<sequence length="179" mass="20222">MSGDDDVVLEQYKPDKTYNKQKRFDCENKTINKFVSGSLKKQIRQKLSQCFVLLDTNNADRFIGFYTLSAFAINASDLEALSAGSLPSRIPCSRLIMLGVDKNYKGRGLGKRLMKSVFLKTIEAAEKIGIYGLFLDADEQAYTFYLDHGFIALQKKVKTKPTPMFLHIDTIRAAFRDSA</sequence>
<keyword evidence="4 8" id="KW-0808">Transferase</keyword>
<name>A0A2A5C9L9_9GAMM</name>
<evidence type="ECO:0000256" key="3">
    <source>
        <dbReference type="ARBA" id="ARBA00022649"/>
    </source>
</evidence>
<comment type="catalytic activity">
    <reaction evidence="6">
        <text>glycyl-tRNA(Gly) + acetyl-CoA = N-acetylglycyl-tRNA(Gly) + CoA + H(+)</text>
        <dbReference type="Rhea" id="RHEA:81867"/>
        <dbReference type="Rhea" id="RHEA-COMP:9683"/>
        <dbReference type="Rhea" id="RHEA-COMP:19766"/>
        <dbReference type="ChEBI" id="CHEBI:15378"/>
        <dbReference type="ChEBI" id="CHEBI:57287"/>
        <dbReference type="ChEBI" id="CHEBI:57288"/>
        <dbReference type="ChEBI" id="CHEBI:78522"/>
        <dbReference type="ChEBI" id="CHEBI:232036"/>
    </reaction>
</comment>
<dbReference type="PANTHER" id="PTHR36449">
    <property type="entry name" value="ACETYLTRANSFERASE-RELATED"/>
    <property type="match status" value="1"/>
</dbReference>
<dbReference type="InterPro" id="IPR016181">
    <property type="entry name" value="Acyl_CoA_acyltransferase"/>
</dbReference>
<evidence type="ECO:0000256" key="4">
    <source>
        <dbReference type="ARBA" id="ARBA00022679"/>
    </source>
</evidence>
<gene>
    <name evidence="8" type="ORF">COA71_11555</name>
</gene>
<evidence type="ECO:0000256" key="2">
    <source>
        <dbReference type="ARBA" id="ARBA00022491"/>
    </source>
</evidence>
<evidence type="ECO:0000256" key="5">
    <source>
        <dbReference type="ARBA" id="ARBA00023315"/>
    </source>
</evidence>
<keyword evidence="3" id="KW-1277">Toxin-antitoxin system</keyword>
<comment type="caution">
    <text evidence="8">The sequence shown here is derived from an EMBL/GenBank/DDBJ whole genome shotgun (WGS) entry which is preliminary data.</text>
</comment>
<feature type="domain" description="N-acetyltransferase" evidence="7">
    <location>
        <begin position="90"/>
        <end position="158"/>
    </location>
</feature>
<protein>
    <submittedName>
        <fullName evidence="8">GNAT family N-acetyltransferase</fullName>
    </submittedName>
</protein>
<dbReference type="SUPFAM" id="SSF55729">
    <property type="entry name" value="Acyl-CoA N-acyltransferases (Nat)"/>
    <property type="match status" value="1"/>
</dbReference>
<evidence type="ECO:0000256" key="6">
    <source>
        <dbReference type="ARBA" id="ARBA00049880"/>
    </source>
</evidence>
<keyword evidence="2" id="KW-0678">Repressor</keyword>
<proteinExistence type="inferred from homology"/>
<evidence type="ECO:0000313" key="8">
    <source>
        <dbReference type="EMBL" id="PCJ40140.1"/>
    </source>
</evidence>
<comment type="similarity">
    <text evidence="1">Belongs to the acetyltransferase family. GNAT subfamily.</text>
</comment>
<dbReference type="CDD" id="cd04301">
    <property type="entry name" value="NAT_SF"/>
    <property type="match status" value="1"/>
</dbReference>
<dbReference type="InterPro" id="IPR000182">
    <property type="entry name" value="GNAT_dom"/>
</dbReference>
<dbReference type="AlphaFoldDB" id="A0A2A5C9L9"/>
<dbReference type="Pfam" id="PF13673">
    <property type="entry name" value="Acetyltransf_10"/>
    <property type="match status" value="1"/>
</dbReference>
<dbReference type="EMBL" id="NVWI01000010">
    <property type="protein sequence ID" value="PCJ40140.1"/>
    <property type="molecule type" value="Genomic_DNA"/>
</dbReference>
<evidence type="ECO:0000256" key="1">
    <source>
        <dbReference type="ARBA" id="ARBA00009342"/>
    </source>
</evidence>
<dbReference type="PANTHER" id="PTHR36449:SF1">
    <property type="entry name" value="ACETYLTRANSFERASE"/>
    <property type="match status" value="1"/>
</dbReference>
<accession>A0A2A5C9L9</accession>
<dbReference type="Proteomes" id="UP000228987">
    <property type="component" value="Unassembled WGS sequence"/>
</dbReference>
<keyword evidence="5" id="KW-0012">Acyltransferase</keyword>
<reference evidence="9" key="1">
    <citation type="submission" date="2017-08" db="EMBL/GenBank/DDBJ databases">
        <title>A dynamic microbial community with high functional redundancy inhabits the cold, oxic subseafloor aquifer.</title>
        <authorList>
            <person name="Tully B.J."/>
            <person name="Wheat C.G."/>
            <person name="Glazer B.T."/>
            <person name="Huber J.A."/>
        </authorList>
    </citation>
    <scope>NUCLEOTIDE SEQUENCE [LARGE SCALE GENOMIC DNA]</scope>
</reference>
<dbReference type="Gene3D" id="3.40.630.30">
    <property type="match status" value="1"/>
</dbReference>
<evidence type="ECO:0000259" key="7">
    <source>
        <dbReference type="Pfam" id="PF13673"/>
    </source>
</evidence>